<keyword evidence="3" id="KW-1185">Reference proteome</keyword>
<evidence type="ECO:0000313" key="3">
    <source>
        <dbReference type="Proteomes" id="UP000308652"/>
    </source>
</evidence>
<dbReference type="AlphaFoldDB" id="A0A5C3M2R3"/>
<feature type="region of interest" description="Disordered" evidence="1">
    <location>
        <begin position="1"/>
        <end position="50"/>
    </location>
</feature>
<accession>A0A5C3M2R3</accession>
<evidence type="ECO:0000313" key="2">
    <source>
        <dbReference type="EMBL" id="TFK39107.1"/>
    </source>
</evidence>
<protein>
    <submittedName>
        <fullName evidence="2">Uncharacterized protein</fullName>
    </submittedName>
</protein>
<reference evidence="2 3" key="1">
    <citation type="journal article" date="2019" name="Nat. Ecol. Evol.">
        <title>Megaphylogeny resolves global patterns of mushroom evolution.</title>
        <authorList>
            <person name="Varga T."/>
            <person name="Krizsan K."/>
            <person name="Foldi C."/>
            <person name="Dima B."/>
            <person name="Sanchez-Garcia M."/>
            <person name="Sanchez-Ramirez S."/>
            <person name="Szollosi G.J."/>
            <person name="Szarkandi J.G."/>
            <person name="Papp V."/>
            <person name="Albert L."/>
            <person name="Andreopoulos W."/>
            <person name="Angelini C."/>
            <person name="Antonin V."/>
            <person name="Barry K.W."/>
            <person name="Bougher N.L."/>
            <person name="Buchanan P."/>
            <person name="Buyck B."/>
            <person name="Bense V."/>
            <person name="Catcheside P."/>
            <person name="Chovatia M."/>
            <person name="Cooper J."/>
            <person name="Damon W."/>
            <person name="Desjardin D."/>
            <person name="Finy P."/>
            <person name="Geml J."/>
            <person name="Haridas S."/>
            <person name="Hughes K."/>
            <person name="Justo A."/>
            <person name="Karasinski D."/>
            <person name="Kautmanova I."/>
            <person name="Kiss B."/>
            <person name="Kocsube S."/>
            <person name="Kotiranta H."/>
            <person name="LaButti K.M."/>
            <person name="Lechner B.E."/>
            <person name="Liimatainen K."/>
            <person name="Lipzen A."/>
            <person name="Lukacs Z."/>
            <person name="Mihaltcheva S."/>
            <person name="Morgado L.N."/>
            <person name="Niskanen T."/>
            <person name="Noordeloos M.E."/>
            <person name="Ohm R.A."/>
            <person name="Ortiz-Santana B."/>
            <person name="Ovrebo C."/>
            <person name="Racz N."/>
            <person name="Riley R."/>
            <person name="Savchenko A."/>
            <person name="Shiryaev A."/>
            <person name="Soop K."/>
            <person name="Spirin V."/>
            <person name="Szebenyi C."/>
            <person name="Tomsovsky M."/>
            <person name="Tulloss R.E."/>
            <person name="Uehling J."/>
            <person name="Grigoriev I.V."/>
            <person name="Vagvolgyi C."/>
            <person name="Papp T."/>
            <person name="Martin F.M."/>
            <person name="Miettinen O."/>
            <person name="Hibbett D.S."/>
            <person name="Nagy L.G."/>
        </authorList>
    </citation>
    <scope>NUCLEOTIDE SEQUENCE [LARGE SCALE GENOMIC DNA]</scope>
    <source>
        <strain evidence="2 3">CBS 166.37</strain>
    </source>
</reference>
<evidence type="ECO:0000256" key="1">
    <source>
        <dbReference type="SAM" id="MobiDB-lite"/>
    </source>
</evidence>
<dbReference type="Proteomes" id="UP000308652">
    <property type="component" value="Unassembled WGS sequence"/>
</dbReference>
<organism evidence="2 3">
    <name type="scientific">Crucibulum laeve</name>
    <dbReference type="NCBI Taxonomy" id="68775"/>
    <lineage>
        <taxon>Eukaryota</taxon>
        <taxon>Fungi</taxon>
        <taxon>Dikarya</taxon>
        <taxon>Basidiomycota</taxon>
        <taxon>Agaricomycotina</taxon>
        <taxon>Agaricomycetes</taxon>
        <taxon>Agaricomycetidae</taxon>
        <taxon>Agaricales</taxon>
        <taxon>Agaricineae</taxon>
        <taxon>Nidulariaceae</taxon>
        <taxon>Crucibulum</taxon>
    </lineage>
</organism>
<sequence length="202" mass="22951">MSPRQSDFVEIQEGRPRYSQSSPPHQRAYGIQTRRSAYDASTQAPRLPRRTPIPLPVVEYPPILRDILAGEQYRPFPIQGIQQRLPSIIEHVYPLPPMLMISIRFSNRPDDFVMVPFHISHSNVNGGGDVPSVPSVNEVLRAIVRAIGTRQVTRLRTEIEDALSMGLYFDARPGKLRVDHVGRWVWTGFALSREGVYELSII</sequence>
<name>A0A5C3M2R3_9AGAR</name>
<feature type="compositionally biased region" description="Polar residues" evidence="1">
    <location>
        <begin position="33"/>
        <end position="44"/>
    </location>
</feature>
<proteinExistence type="predicted"/>
<gene>
    <name evidence="2" type="ORF">BDQ12DRAFT_712297</name>
</gene>
<dbReference type="EMBL" id="ML213600">
    <property type="protein sequence ID" value="TFK39107.1"/>
    <property type="molecule type" value="Genomic_DNA"/>
</dbReference>